<protein>
    <submittedName>
        <fullName evidence="2">Uncharacterized protein</fullName>
    </submittedName>
</protein>
<comment type="caution">
    <text evidence="2">The sequence shown here is derived from an EMBL/GenBank/DDBJ whole genome shotgun (WGS) entry which is preliminary data.</text>
</comment>
<sequence>MDFVSPANEFFHQDPSAPDNARIAVKNNQSDIQQVVGRIMYMYDNSNNMIKTCKNKYHRMRNLYQSVFMVNVLKEANATAIDAISDRLIQEIAEKALVKTDMIMDAMYSLGSSSDFYTLVDNNYLSVMLMNESTFNFAMKDIRLALEIYKQRVANFFPDNQDIVTYSYENDNGASLEEIQYLLKKNSSGIPRILRVRDILKTNLGRVSQHLVNGNLKKSGYFPDLKLTKEDFELLLHFYKAGEQGRRCLSLISSTDMIFNRSPTERICTFFERLYPFFKSNFDIEDLAWLQDVKYIIEKNWDVEDDFYRDEEYFHTFLIGQYHRIQSKDILPIISEEREKVMTSIYNLHGKRLSYIHRLKKVFTTHSTFNIRDRILTKWHILRFKLWFYLVNNRIPMLAIALCSFLSLVAIFDLIIVAKDLIGFFAN</sequence>
<dbReference type="Proteomes" id="UP000054524">
    <property type="component" value="Unassembled WGS sequence"/>
</dbReference>
<evidence type="ECO:0000256" key="1">
    <source>
        <dbReference type="SAM" id="Phobius"/>
    </source>
</evidence>
<dbReference type="RefSeq" id="XP_052905233.1">
    <property type="nucleotide sequence ID" value="XM_053048473.1"/>
</dbReference>
<evidence type="ECO:0000313" key="2">
    <source>
        <dbReference type="EMBL" id="KFG26678.1"/>
    </source>
</evidence>
<evidence type="ECO:0000313" key="3">
    <source>
        <dbReference type="Proteomes" id="UP000054524"/>
    </source>
</evidence>
<keyword evidence="1" id="KW-1133">Transmembrane helix</keyword>
<keyword evidence="1" id="KW-0812">Transmembrane</keyword>
<keyword evidence="1" id="KW-0472">Membrane</keyword>
<dbReference type="AlphaFoldDB" id="A0A086J3G0"/>
<dbReference type="GeneID" id="77675802"/>
<gene>
    <name evidence="2" type="ORF">NESG_00829</name>
</gene>
<accession>A0A086J3G0</accession>
<feature type="transmembrane region" description="Helical" evidence="1">
    <location>
        <begin position="395"/>
        <end position="418"/>
    </location>
</feature>
<organism evidence="2 3">
    <name type="scientific">Nematocida ausubeli (strain ATCC PRA-371 / ERTm2)</name>
    <name type="common">Nematode killer fungus</name>
    <dbReference type="NCBI Taxonomy" id="1913371"/>
    <lineage>
        <taxon>Eukaryota</taxon>
        <taxon>Fungi</taxon>
        <taxon>Fungi incertae sedis</taxon>
        <taxon>Microsporidia</taxon>
        <taxon>Nematocida</taxon>
    </lineage>
</organism>
<reference evidence="2 3" key="1">
    <citation type="journal article" date="2014" name="Genome Announc.">
        <title>Genome Sequence of the Microsporidian Species Nematocida sp1 Strain ERTm6 (ATCC PRA-372).</title>
        <authorList>
            <person name="Bakowski M.A."/>
            <person name="Priest M."/>
            <person name="Young S."/>
            <person name="Cuomo C.A."/>
            <person name="Troemel E.R."/>
        </authorList>
    </citation>
    <scope>NUCLEOTIDE SEQUENCE [LARGE SCALE GENOMIC DNA]</scope>
    <source>
        <strain evidence="2 3">ERTm6</strain>
    </source>
</reference>
<keyword evidence="3" id="KW-1185">Reference proteome</keyword>
<proteinExistence type="predicted"/>
<dbReference type="EMBL" id="AKIJ01000002">
    <property type="protein sequence ID" value="KFG26678.1"/>
    <property type="molecule type" value="Genomic_DNA"/>
</dbReference>
<dbReference type="HOGENOM" id="CLU_642650_0_0_1"/>
<name>A0A086J3G0_NEMA1</name>